<dbReference type="EMBL" id="JAACFV010000007">
    <property type="protein sequence ID" value="KAF7513251.1"/>
    <property type="molecule type" value="Genomic_DNA"/>
</dbReference>
<dbReference type="Pfam" id="PF13095">
    <property type="entry name" value="FTA2"/>
    <property type="match status" value="1"/>
</dbReference>
<dbReference type="InterPro" id="IPR025213">
    <property type="entry name" value="Sim4_Fta2"/>
</dbReference>
<dbReference type="Proteomes" id="UP000606974">
    <property type="component" value="Unassembled WGS sequence"/>
</dbReference>
<reference evidence="2" key="1">
    <citation type="submission" date="2020-02" db="EMBL/GenBank/DDBJ databases">
        <authorList>
            <person name="Palmer J.M."/>
        </authorList>
    </citation>
    <scope>NUCLEOTIDE SEQUENCE</scope>
    <source>
        <strain evidence="2">EPUS1.4</strain>
        <tissue evidence="2">Thallus</tissue>
    </source>
</reference>
<protein>
    <submittedName>
        <fullName evidence="2">Uncharacterized protein</fullName>
    </submittedName>
</protein>
<organism evidence="2 3">
    <name type="scientific">Endocarpon pusillum</name>
    <dbReference type="NCBI Taxonomy" id="364733"/>
    <lineage>
        <taxon>Eukaryota</taxon>
        <taxon>Fungi</taxon>
        <taxon>Dikarya</taxon>
        <taxon>Ascomycota</taxon>
        <taxon>Pezizomycotina</taxon>
        <taxon>Eurotiomycetes</taxon>
        <taxon>Chaetothyriomycetidae</taxon>
        <taxon>Verrucariales</taxon>
        <taxon>Verrucariaceae</taxon>
        <taxon>Endocarpon</taxon>
    </lineage>
</organism>
<dbReference type="AlphaFoldDB" id="A0A8H7EAY6"/>
<evidence type="ECO:0000256" key="1">
    <source>
        <dbReference type="SAM" id="MobiDB-lite"/>
    </source>
</evidence>
<evidence type="ECO:0000313" key="2">
    <source>
        <dbReference type="EMBL" id="KAF7513251.1"/>
    </source>
</evidence>
<comment type="caution">
    <text evidence="2">The sequence shown here is derived from an EMBL/GenBank/DDBJ whole genome shotgun (WGS) entry which is preliminary data.</text>
</comment>
<dbReference type="OrthoDB" id="4160057at2759"/>
<feature type="compositionally biased region" description="Basic and acidic residues" evidence="1">
    <location>
        <begin position="10"/>
        <end position="22"/>
    </location>
</feature>
<keyword evidence="3" id="KW-1185">Reference proteome</keyword>
<evidence type="ECO:0000313" key="3">
    <source>
        <dbReference type="Proteomes" id="UP000606974"/>
    </source>
</evidence>
<feature type="region of interest" description="Disordered" evidence="1">
    <location>
        <begin position="1"/>
        <end position="25"/>
    </location>
</feature>
<name>A0A8H7EAY6_9EURO</name>
<sequence length="93" mass="10645">MRNGDYPGLEDMRSRFLGRDGKPPPLRGTIKALGEGDEPLQMRHAKRLRRNIFQLQQLGIIHIDVAYRQLIDGKFADFSTAITPLRISSRLRS</sequence>
<gene>
    <name evidence="2" type="ORF">GJ744_010647</name>
</gene>
<accession>A0A8H7EAY6</accession>
<proteinExistence type="predicted"/>